<dbReference type="EMBL" id="MU839832">
    <property type="protein sequence ID" value="KAK1756412.1"/>
    <property type="molecule type" value="Genomic_DNA"/>
</dbReference>
<protein>
    <submittedName>
        <fullName evidence="2">Uncharacterized protein</fullName>
    </submittedName>
</protein>
<accession>A0AAJ0BGJ1</accession>
<proteinExistence type="predicted"/>
<comment type="caution">
    <text evidence="2">The sequence shown here is derived from an EMBL/GenBank/DDBJ whole genome shotgun (WGS) entry which is preliminary data.</text>
</comment>
<gene>
    <name evidence="2" type="ORF">QBC47DRAFT_444925</name>
</gene>
<evidence type="ECO:0000313" key="2">
    <source>
        <dbReference type="EMBL" id="KAK1756412.1"/>
    </source>
</evidence>
<dbReference type="AlphaFoldDB" id="A0AAJ0BGJ1"/>
<reference evidence="2" key="1">
    <citation type="submission" date="2023-06" db="EMBL/GenBank/DDBJ databases">
        <title>Genome-scale phylogeny and comparative genomics of the fungal order Sordariales.</title>
        <authorList>
            <consortium name="Lawrence Berkeley National Laboratory"/>
            <person name="Hensen N."/>
            <person name="Bonometti L."/>
            <person name="Westerberg I."/>
            <person name="Brannstrom I.O."/>
            <person name="Guillou S."/>
            <person name="Cros-Aarteil S."/>
            <person name="Calhoun S."/>
            <person name="Haridas S."/>
            <person name="Kuo A."/>
            <person name="Mondo S."/>
            <person name="Pangilinan J."/>
            <person name="Riley R."/>
            <person name="Labutti K."/>
            <person name="Andreopoulos B."/>
            <person name="Lipzen A."/>
            <person name="Chen C."/>
            <person name="Yanf M."/>
            <person name="Daum C."/>
            <person name="Ng V."/>
            <person name="Clum A."/>
            <person name="Steindorff A."/>
            <person name="Ohm R."/>
            <person name="Martin F."/>
            <person name="Silar P."/>
            <person name="Natvig D."/>
            <person name="Lalanne C."/>
            <person name="Gautier V."/>
            <person name="Ament-Velasquez S.L."/>
            <person name="Kruys A."/>
            <person name="Hutchinson M.I."/>
            <person name="Powell A.J."/>
            <person name="Barry K."/>
            <person name="Miller A.N."/>
            <person name="Grigoriev I.V."/>
            <person name="Debuchy R."/>
            <person name="Gladieux P."/>
            <person name="Thoren M.H."/>
            <person name="Johannesson H."/>
        </authorList>
    </citation>
    <scope>NUCLEOTIDE SEQUENCE</scope>
    <source>
        <strain evidence="2">PSN4</strain>
    </source>
</reference>
<organism evidence="2 3">
    <name type="scientific">Echria macrotheca</name>
    <dbReference type="NCBI Taxonomy" id="438768"/>
    <lineage>
        <taxon>Eukaryota</taxon>
        <taxon>Fungi</taxon>
        <taxon>Dikarya</taxon>
        <taxon>Ascomycota</taxon>
        <taxon>Pezizomycotina</taxon>
        <taxon>Sordariomycetes</taxon>
        <taxon>Sordariomycetidae</taxon>
        <taxon>Sordariales</taxon>
        <taxon>Schizotheciaceae</taxon>
        <taxon>Echria</taxon>
    </lineage>
</organism>
<keyword evidence="1" id="KW-0732">Signal</keyword>
<evidence type="ECO:0000256" key="1">
    <source>
        <dbReference type="SAM" id="SignalP"/>
    </source>
</evidence>
<sequence>MAARFITLVATTLALGLSQGVAAADDTPQVQLLSGVCYDFAGAFQSDTGNAMVGDVILRPAGTGTFLDGLETGFGGIAESARMSLPWSTLAYFNETGRARYRITCRDEDGLAAAGSTNKPLKVNTDKDNTLVIDSYGLMLEPYGHYVDGQRVSGVFLGAAGVTRWAWGNVTYNGIPFWRPRLLVASRNNLKGDQLRAGEVGGYLMAASR</sequence>
<feature type="chain" id="PRO_5042617487" evidence="1">
    <location>
        <begin position="24"/>
        <end position="209"/>
    </location>
</feature>
<feature type="signal peptide" evidence="1">
    <location>
        <begin position="1"/>
        <end position="23"/>
    </location>
</feature>
<keyword evidence="3" id="KW-1185">Reference proteome</keyword>
<dbReference type="Proteomes" id="UP001239445">
    <property type="component" value="Unassembled WGS sequence"/>
</dbReference>
<evidence type="ECO:0000313" key="3">
    <source>
        <dbReference type="Proteomes" id="UP001239445"/>
    </source>
</evidence>
<name>A0AAJ0BGJ1_9PEZI</name>